<keyword evidence="1" id="KW-1133">Transmembrane helix</keyword>
<dbReference type="EMBL" id="CAJZBQ010000032">
    <property type="protein sequence ID" value="CAG9322835.1"/>
    <property type="molecule type" value="Genomic_DNA"/>
</dbReference>
<keyword evidence="1" id="KW-0812">Transmembrane</keyword>
<keyword evidence="1" id="KW-0472">Membrane</keyword>
<keyword evidence="3" id="KW-1185">Reference proteome</keyword>
<protein>
    <submittedName>
        <fullName evidence="2">Uncharacterized protein</fullName>
    </submittedName>
</protein>
<dbReference type="Proteomes" id="UP001162131">
    <property type="component" value="Unassembled WGS sequence"/>
</dbReference>
<evidence type="ECO:0000313" key="2">
    <source>
        <dbReference type="EMBL" id="CAG9322835.1"/>
    </source>
</evidence>
<evidence type="ECO:0000256" key="1">
    <source>
        <dbReference type="SAM" id="Phobius"/>
    </source>
</evidence>
<feature type="transmembrane region" description="Helical" evidence="1">
    <location>
        <begin position="32"/>
        <end position="49"/>
    </location>
</feature>
<organism evidence="2 3">
    <name type="scientific">Blepharisma stoltei</name>
    <dbReference type="NCBI Taxonomy" id="1481888"/>
    <lineage>
        <taxon>Eukaryota</taxon>
        <taxon>Sar</taxon>
        <taxon>Alveolata</taxon>
        <taxon>Ciliophora</taxon>
        <taxon>Postciliodesmatophora</taxon>
        <taxon>Heterotrichea</taxon>
        <taxon>Heterotrichida</taxon>
        <taxon>Blepharismidae</taxon>
        <taxon>Blepharisma</taxon>
    </lineage>
</organism>
<comment type="caution">
    <text evidence="2">The sequence shown here is derived from an EMBL/GenBank/DDBJ whole genome shotgun (WGS) entry which is preliminary data.</text>
</comment>
<proteinExistence type="predicted"/>
<evidence type="ECO:0000313" key="3">
    <source>
        <dbReference type="Proteomes" id="UP001162131"/>
    </source>
</evidence>
<gene>
    <name evidence="2" type="ORF">BSTOLATCC_MIC32033</name>
</gene>
<name>A0AAU9JAW2_9CILI</name>
<reference evidence="2" key="1">
    <citation type="submission" date="2021-09" db="EMBL/GenBank/DDBJ databases">
        <authorList>
            <consortium name="AG Swart"/>
            <person name="Singh M."/>
            <person name="Singh A."/>
            <person name="Seah K."/>
            <person name="Emmerich C."/>
        </authorList>
    </citation>
    <scope>NUCLEOTIDE SEQUENCE</scope>
    <source>
        <strain evidence="2">ATCC30299</strain>
    </source>
</reference>
<sequence length="141" mass="16847">MFYCSLSQSLAFGRFRLRLNLNFCWAWEKDKIGYIDFWIFYALSCAISLKNANTRKMNWYLGTYHIIYPINMQFPRIIYMQLSFFNSNIHDDSEQGVPDGRYFLLISFKKRYIEFSSWNSIESGNIFSGYLKQEGVLNCKK</sequence>
<dbReference type="AlphaFoldDB" id="A0AAU9JAW2"/>
<accession>A0AAU9JAW2</accession>